<dbReference type="Proteomes" id="UP001500622">
    <property type="component" value="Unassembled WGS sequence"/>
</dbReference>
<sequence>MPAFSLVWDPPLGHPAASLPTRRSPTQPHPWHTTPEGDGAKDMRGCHGFGGVLEPRYIVGAESLDQ</sequence>
<reference evidence="3" key="1">
    <citation type="journal article" date="2019" name="Int. J. Syst. Evol. Microbiol.">
        <title>The Global Catalogue of Microorganisms (GCM) 10K type strain sequencing project: providing services to taxonomists for standard genome sequencing and annotation.</title>
        <authorList>
            <consortium name="The Broad Institute Genomics Platform"/>
            <consortium name="The Broad Institute Genome Sequencing Center for Infectious Disease"/>
            <person name="Wu L."/>
            <person name="Ma J."/>
        </authorList>
    </citation>
    <scope>NUCLEOTIDE SEQUENCE [LARGE SCALE GENOMIC DNA]</scope>
    <source>
        <strain evidence="3">JCM 17810</strain>
    </source>
</reference>
<comment type="caution">
    <text evidence="2">The sequence shown here is derived from an EMBL/GenBank/DDBJ whole genome shotgun (WGS) entry which is preliminary data.</text>
</comment>
<organism evidence="2 3">
    <name type="scientific">Georgenia halophila</name>
    <dbReference type="NCBI Taxonomy" id="620889"/>
    <lineage>
        <taxon>Bacteria</taxon>
        <taxon>Bacillati</taxon>
        <taxon>Actinomycetota</taxon>
        <taxon>Actinomycetes</taxon>
        <taxon>Micrococcales</taxon>
        <taxon>Bogoriellaceae</taxon>
        <taxon>Georgenia</taxon>
    </lineage>
</organism>
<keyword evidence="3" id="KW-1185">Reference proteome</keyword>
<name>A0ABP8LQH3_9MICO</name>
<evidence type="ECO:0000256" key="1">
    <source>
        <dbReference type="SAM" id="MobiDB-lite"/>
    </source>
</evidence>
<feature type="region of interest" description="Disordered" evidence="1">
    <location>
        <begin position="1"/>
        <end position="46"/>
    </location>
</feature>
<evidence type="ECO:0000313" key="2">
    <source>
        <dbReference type="EMBL" id="GAA4433939.1"/>
    </source>
</evidence>
<protein>
    <submittedName>
        <fullName evidence="2">Uncharacterized protein</fullName>
    </submittedName>
</protein>
<dbReference type="EMBL" id="BAABGN010000026">
    <property type="protein sequence ID" value="GAA4433939.1"/>
    <property type="molecule type" value="Genomic_DNA"/>
</dbReference>
<accession>A0ABP8LQH3</accession>
<gene>
    <name evidence="2" type="ORF">GCM10023169_40960</name>
</gene>
<proteinExistence type="predicted"/>
<evidence type="ECO:0000313" key="3">
    <source>
        <dbReference type="Proteomes" id="UP001500622"/>
    </source>
</evidence>